<evidence type="ECO:0000259" key="4">
    <source>
        <dbReference type="SMART" id="SM00184"/>
    </source>
</evidence>
<dbReference type="SMART" id="SM00184">
    <property type="entry name" value="RING"/>
    <property type="match status" value="1"/>
</dbReference>
<dbReference type="Gene3D" id="3.30.40.10">
    <property type="entry name" value="Zinc/RING finger domain, C3HC4 (zinc finger)"/>
    <property type="match status" value="1"/>
</dbReference>
<dbReference type="AlphaFoldDB" id="A0A6A6RBM1"/>
<dbReference type="SUPFAM" id="SSF57850">
    <property type="entry name" value="RING/U-box"/>
    <property type="match status" value="1"/>
</dbReference>
<evidence type="ECO:0000313" key="5">
    <source>
        <dbReference type="EMBL" id="KAF2501864.1"/>
    </source>
</evidence>
<evidence type="ECO:0000256" key="1">
    <source>
        <dbReference type="ARBA" id="ARBA00022723"/>
    </source>
</evidence>
<gene>
    <name evidence="5" type="ORF">BU16DRAFT_556335</name>
</gene>
<dbReference type="InterPro" id="IPR001841">
    <property type="entry name" value="Znf_RING"/>
</dbReference>
<accession>A0A6A6RBM1</accession>
<evidence type="ECO:0000256" key="3">
    <source>
        <dbReference type="ARBA" id="ARBA00022833"/>
    </source>
</evidence>
<dbReference type="Proteomes" id="UP000799750">
    <property type="component" value="Unassembled WGS sequence"/>
</dbReference>
<keyword evidence="6" id="KW-1185">Reference proteome</keyword>
<protein>
    <recommendedName>
        <fullName evidence="4">RING-type domain-containing protein</fullName>
    </recommendedName>
</protein>
<proteinExistence type="predicted"/>
<keyword evidence="2" id="KW-0863">Zinc-finger</keyword>
<organism evidence="5 6">
    <name type="scientific">Lophium mytilinum</name>
    <dbReference type="NCBI Taxonomy" id="390894"/>
    <lineage>
        <taxon>Eukaryota</taxon>
        <taxon>Fungi</taxon>
        <taxon>Dikarya</taxon>
        <taxon>Ascomycota</taxon>
        <taxon>Pezizomycotina</taxon>
        <taxon>Dothideomycetes</taxon>
        <taxon>Pleosporomycetidae</taxon>
        <taxon>Mytilinidiales</taxon>
        <taxon>Mytilinidiaceae</taxon>
        <taxon>Lophium</taxon>
    </lineage>
</organism>
<dbReference type="InterPro" id="IPR017907">
    <property type="entry name" value="Znf_RING_CS"/>
</dbReference>
<name>A0A6A6RBM1_9PEZI</name>
<dbReference type="PROSITE" id="PS00518">
    <property type="entry name" value="ZF_RING_1"/>
    <property type="match status" value="1"/>
</dbReference>
<dbReference type="InterPro" id="IPR013083">
    <property type="entry name" value="Znf_RING/FYVE/PHD"/>
</dbReference>
<dbReference type="GO" id="GO:0008270">
    <property type="term" value="F:zinc ion binding"/>
    <property type="evidence" value="ECO:0007669"/>
    <property type="project" value="UniProtKB-KW"/>
</dbReference>
<evidence type="ECO:0000313" key="6">
    <source>
        <dbReference type="Proteomes" id="UP000799750"/>
    </source>
</evidence>
<evidence type="ECO:0000256" key="2">
    <source>
        <dbReference type="ARBA" id="ARBA00022771"/>
    </source>
</evidence>
<reference evidence="5" key="1">
    <citation type="journal article" date="2020" name="Stud. Mycol.">
        <title>101 Dothideomycetes genomes: a test case for predicting lifestyles and emergence of pathogens.</title>
        <authorList>
            <person name="Haridas S."/>
            <person name="Albert R."/>
            <person name="Binder M."/>
            <person name="Bloem J."/>
            <person name="Labutti K."/>
            <person name="Salamov A."/>
            <person name="Andreopoulos B."/>
            <person name="Baker S."/>
            <person name="Barry K."/>
            <person name="Bills G."/>
            <person name="Bluhm B."/>
            <person name="Cannon C."/>
            <person name="Castanera R."/>
            <person name="Culley D."/>
            <person name="Daum C."/>
            <person name="Ezra D."/>
            <person name="Gonzalez J."/>
            <person name="Henrissat B."/>
            <person name="Kuo A."/>
            <person name="Liang C."/>
            <person name="Lipzen A."/>
            <person name="Lutzoni F."/>
            <person name="Magnuson J."/>
            <person name="Mondo S."/>
            <person name="Nolan M."/>
            <person name="Ohm R."/>
            <person name="Pangilinan J."/>
            <person name="Park H.-J."/>
            <person name="Ramirez L."/>
            <person name="Alfaro M."/>
            <person name="Sun H."/>
            <person name="Tritt A."/>
            <person name="Yoshinaga Y."/>
            <person name="Zwiers L.-H."/>
            <person name="Turgeon B."/>
            <person name="Goodwin S."/>
            <person name="Spatafora J."/>
            <person name="Crous P."/>
            <person name="Grigoriev I."/>
        </authorList>
    </citation>
    <scope>NUCLEOTIDE SEQUENCE</scope>
    <source>
        <strain evidence="5">CBS 269.34</strain>
    </source>
</reference>
<feature type="domain" description="RING-type" evidence="4">
    <location>
        <begin position="53"/>
        <end position="177"/>
    </location>
</feature>
<dbReference type="EMBL" id="MU004182">
    <property type="protein sequence ID" value="KAF2501864.1"/>
    <property type="molecule type" value="Genomic_DNA"/>
</dbReference>
<keyword evidence="1" id="KW-0479">Metal-binding</keyword>
<keyword evidence="3" id="KW-0862">Zinc</keyword>
<sequence length="312" mass="35624">MPFEDIPIDQFPKASSNILADPPDTSMLLRESWLFSNLRLAPIDTIKVDDRICSVCLRDITGNEMLDQETYHKIPVRANCGHAICQFCLVHWLNIGKKDVAVSIQSYSRLLKEHKAKREEKGAPAPGLWGSKEKKHFNIIHWHTQGHLAPHLFQEWMDRHKVRDANIVDGNDRCPMCRSVVVPWIIKVGVIDVEKACTELSTLLTCFFEINPPRGTLPAKSRSMLEPTIAVALMKVHGSLLVFTDAEDEIRKALLKALEEVDYFIRGLPELDSEEKVRQFKLAVNMFLRFLTSHVVNEMPWVKVKQERPPSG</sequence>